<sequence>MAASAMYFFDRKFSLLGTGVGLMALCVACQAPSGSRIPALSLPRATVAIESLRQPQRVERSLPLAGAVTQRLAILNGWLYQLDDGTGQVWVMSQQPAPAVGAKVYVDGVLRYEAIVINGADLGDYYLEETQRQLAEPEMPDK</sequence>
<keyword evidence="2" id="KW-1185">Reference proteome</keyword>
<evidence type="ECO:0000313" key="1">
    <source>
        <dbReference type="EMBL" id="MBE9066268.1"/>
    </source>
</evidence>
<organism evidence="1 2">
    <name type="scientific">Leptolyngbya cf. ectocarpi LEGE 11479</name>
    <dbReference type="NCBI Taxonomy" id="1828722"/>
    <lineage>
        <taxon>Bacteria</taxon>
        <taxon>Bacillati</taxon>
        <taxon>Cyanobacteriota</taxon>
        <taxon>Cyanophyceae</taxon>
        <taxon>Leptolyngbyales</taxon>
        <taxon>Leptolyngbyaceae</taxon>
        <taxon>Leptolyngbya group</taxon>
        <taxon>Leptolyngbya</taxon>
    </lineage>
</organism>
<dbReference type="EMBL" id="JADEXP010000035">
    <property type="protein sequence ID" value="MBE9066268.1"/>
    <property type="molecule type" value="Genomic_DNA"/>
</dbReference>
<comment type="caution">
    <text evidence="1">The sequence shown here is derived from an EMBL/GenBank/DDBJ whole genome shotgun (WGS) entry which is preliminary data.</text>
</comment>
<evidence type="ECO:0000313" key="2">
    <source>
        <dbReference type="Proteomes" id="UP000615026"/>
    </source>
</evidence>
<reference evidence="1" key="1">
    <citation type="submission" date="2020-10" db="EMBL/GenBank/DDBJ databases">
        <authorList>
            <person name="Castelo-Branco R."/>
            <person name="Eusebio N."/>
            <person name="Adriana R."/>
            <person name="Vieira A."/>
            <person name="Brugerolle De Fraissinette N."/>
            <person name="Rezende De Castro R."/>
            <person name="Schneider M.P."/>
            <person name="Vasconcelos V."/>
            <person name="Leao P.N."/>
        </authorList>
    </citation>
    <scope>NUCLEOTIDE SEQUENCE</scope>
    <source>
        <strain evidence="1">LEGE 11479</strain>
    </source>
</reference>
<dbReference type="RefSeq" id="WP_193991908.1">
    <property type="nucleotide sequence ID" value="NZ_JADEXP010000035.1"/>
</dbReference>
<gene>
    <name evidence="1" type="ORF">IQ260_06345</name>
</gene>
<protein>
    <submittedName>
        <fullName evidence="1">Uncharacterized protein</fullName>
    </submittedName>
</protein>
<dbReference type="AlphaFoldDB" id="A0A928ZR85"/>
<dbReference type="Proteomes" id="UP000615026">
    <property type="component" value="Unassembled WGS sequence"/>
</dbReference>
<name>A0A928ZR85_LEPEC</name>
<proteinExistence type="predicted"/>
<accession>A0A928ZR85</accession>